<keyword evidence="2" id="KW-0663">Pyridoxal phosphate</keyword>
<evidence type="ECO:0000256" key="1">
    <source>
        <dbReference type="ARBA" id="ARBA00001933"/>
    </source>
</evidence>
<comment type="caution">
    <text evidence="3">The sequence shown here is derived from an EMBL/GenBank/DDBJ whole genome shotgun (WGS) entry which is preliminary data.</text>
</comment>
<dbReference type="InterPro" id="IPR018319">
    <property type="entry name" value="SelA-like"/>
</dbReference>
<gene>
    <name evidence="3" type="ORF">CARN7_1102</name>
</gene>
<dbReference type="EC" id="2.9.1.1" evidence="3"/>
<keyword evidence="3" id="KW-0808">Transferase</keyword>
<organism evidence="3">
    <name type="scientific">mine drainage metagenome</name>
    <dbReference type="NCBI Taxonomy" id="410659"/>
    <lineage>
        <taxon>unclassified sequences</taxon>
        <taxon>metagenomes</taxon>
        <taxon>ecological metagenomes</taxon>
    </lineage>
</organism>
<protein>
    <submittedName>
        <fullName evidence="3">Selenocysteine synthase</fullName>
        <ecNumber evidence="3">2.9.1.1</ecNumber>
    </submittedName>
</protein>
<name>E6QSV2_9ZZZZ</name>
<dbReference type="GO" id="GO:0004125">
    <property type="term" value="F:L-seryl-tRNA(Sec) selenium transferase activity"/>
    <property type="evidence" value="ECO:0007669"/>
    <property type="project" value="UniProtKB-EC"/>
</dbReference>
<dbReference type="PANTHER" id="PTHR32328">
    <property type="entry name" value="L-SERYL-TRNA(SEC) SELENIUM TRANSFERASE"/>
    <property type="match status" value="1"/>
</dbReference>
<dbReference type="Pfam" id="PF03841">
    <property type="entry name" value="SelA"/>
    <property type="match status" value="1"/>
</dbReference>
<sequence>MAHCISLHVVLTALDAVLRLYRDPERLTQNLPTLRLLTRSMLEIDSTAKSLLPAVEHALAGHVTVTIKPCHSQIGSGSLPVDLLPSVCLSITPRIRGKGEGSVLRKIEQAFRQLPVPVLGRIAEGAFCLDVRCLEDKYVNEFIVQLGQLTLMI</sequence>
<proteinExistence type="predicted"/>
<comment type="cofactor">
    <cofactor evidence="1">
        <name>pyridoxal 5'-phosphate</name>
        <dbReference type="ChEBI" id="CHEBI:597326"/>
    </cofactor>
</comment>
<evidence type="ECO:0000256" key="2">
    <source>
        <dbReference type="ARBA" id="ARBA00022898"/>
    </source>
</evidence>
<dbReference type="EMBL" id="CABR01000082">
    <property type="protein sequence ID" value="CBI10324.1"/>
    <property type="molecule type" value="Genomic_DNA"/>
</dbReference>
<accession>E6QSV2</accession>
<dbReference type="AlphaFoldDB" id="E6QSV2"/>
<evidence type="ECO:0000313" key="3">
    <source>
        <dbReference type="EMBL" id="CBI10324.1"/>
    </source>
</evidence>
<dbReference type="PANTHER" id="PTHR32328:SF0">
    <property type="entry name" value="L-SERYL-TRNA(SEC) SELENIUM TRANSFERASE"/>
    <property type="match status" value="1"/>
</dbReference>
<reference evidence="3" key="1">
    <citation type="submission" date="2009-10" db="EMBL/GenBank/DDBJ databases">
        <title>Diversity of trophic interactions inside an arsenic-rich microbial ecosystem.</title>
        <authorList>
            <person name="Bertin P.N."/>
            <person name="Heinrich-Salmeron A."/>
            <person name="Pelletier E."/>
            <person name="Goulhen-Chollet F."/>
            <person name="Arsene-Ploetze F."/>
            <person name="Gallien S."/>
            <person name="Calteau A."/>
            <person name="Vallenet D."/>
            <person name="Casiot C."/>
            <person name="Chane-Woon-Ming B."/>
            <person name="Giloteaux L."/>
            <person name="Barakat M."/>
            <person name="Bonnefoy V."/>
            <person name="Bruneel O."/>
            <person name="Chandler M."/>
            <person name="Cleiss J."/>
            <person name="Duran R."/>
            <person name="Elbaz-Poulichet F."/>
            <person name="Fonknechten N."/>
            <person name="Lauga B."/>
            <person name="Mornico D."/>
            <person name="Ortet P."/>
            <person name="Schaeffer C."/>
            <person name="Siguier P."/>
            <person name="Alexander Thil Smith A."/>
            <person name="Van Dorsselaer A."/>
            <person name="Weissenbach J."/>
            <person name="Medigue C."/>
            <person name="Le Paslier D."/>
        </authorList>
    </citation>
    <scope>NUCLEOTIDE SEQUENCE</scope>
</reference>
<dbReference type="Gene3D" id="3.90.1150.180">
    <property type="match status" value="1"/>
</dbReference>